<gene>
    <name evidence="1" type="ORF">Tci_516376</name>
</gene>
<sequence length="265" mass="29108">MIDTQSVCNVAAACSFFHKCATDPLCFANIDLVNNAKVNNAVVSTMIQRAGNAIQSIKLGLLPHDKQRGLLKTSILTRSCLSSLTRNVGAPCLRRLHLYNIIHTVNTRLLFSSSVCRSLVDLKIVCFFGYGSRWNNWNLTLESVGRHCPLLERLIFEISPAERDDGLKYSTSSEFVLNCPNITTLALKGFKVPDSMAHELVEGLPKLKNVDFSTSSSFTGAFLKNLGTIGGGNNLEVMILRDTMHLSKVMVKQFMAALVQENGGP</sequence>
<dbReference type="SUPFAM" id="SSF52047">
    <property type="entry name" value="RNI-like"/>
    <property type="match status" value="1"/>
</dbReference>
<dbReference type="InterPro" id="IPR032675">
    <property type="entry name" value="LRR_dom_sf"/>
</dbReference>
<dbReference type="AlphaFoldDB" id="A0A699IC69"/>
<proteinExistence type="predicted"/>
<accession>A0A699IC69</accession>
<evidence type="ECO:0000313" key="1">
    <source>
        <dbReference type="EMBL" id="GEZ44403.1"/>
    </source>
</evidence>
<dbReference type="Gene3D" id="3.80.10.10">
    <property type="entry name" value="Ribonuclease Inhibitor"/>
    <property type="match status" value="1"/>
</dbReference>
<name>A0A699IC69_TANCI</name>
<comment type="caution">
    <text evidence="1">The sequence shown here is derived from an EMBL/GenBank/DDBJ whole genome shotgun (WGS) entry which is preliminary data.</text>
</comment>
<dbReference type="EMBL" id="BKCJ010279639">
    <property type="protein sequence ID" value="GEZ44403.1"/>
    <property type="molecule type" value="Genomic_DNA"/>
</dbReference>
<protein>
    <submittedName>
        <fullName evidence="1">F-box protein SKIP17-like isoform X1</fullName>
    </submittedName>
</protein>
<reference evidence="1" key="1">
    <citation type="journal article" date="2019" name="Sci. Rep.">
        <title>Draft genome of Tanacetum cinerariifolium, the natural source of mosquito coil.</title>
        <authorList>
            <person name="Yamashiro T."/>
            <person name="Shiraishi A."/>
            <person name="Satake H."/>
            <person name="Nakayama K."/>
        </authorList>
    </citation>
    <scope>NUCLEOTIDE SEQUENCE</scope>
</reference>
<organism evidence="1">
    <name type="scientific">Tanacetum cinerariifolium</name>
    <name type="common">Dalmatian daisy</name>
    <name type="synonym">Chrysanthemum cinerariifolium</name>
    <dbReference type="NCBI Taxonomy" id="118510"/>
    <lineage>
        <taxon>Eukaryota</taxon>
        <taxon>Viridiplantae</taxon>
        <taxon>Streptophyta</taxon>
        <taxon>Embryophyta</taxon>
        <taxon>Tracheophyta</taxon>
        <taxon>Spermatophyta</taxon>
        <taxon>Magnoliopsida</taxon>
        <taxon>eudicotyledons</taxon>
        <taxon>Gunneridae</taxon>
        <taxon>Pentapetalae</taxon>
        <taxon>asterids</taxon>
        <taxon>campanulids</taxon>
        <taxon>Asterales</taxon>
        <taxon>Asteraceae</taxon>
        <taxon>Asteroideae</taxon>
        <taxon>Anthemideae</taxon>
        <taxon>Anthemidinae</taxon>
        <taxon>Tanacetum</taxon>
    </lineage>
</organism>